<feature type="domain" description="RNase H type-1" evidence="1">
    <location>
        <begin position="258"/>
        <end position="328"/>
    </location>
</feature>
<dbReference type="InterPro" id="IPR026960">
    <property type="entry name" value="RVT-Znf"/>
</dbReference>
<dbReference type="PANTHER" id="PTHR47074">
    <property type="entry name" value="BNAC02G40300D PROTEIN"/>
    <property type="match status" value="1"/>
</dbReference>
<gene>
    <name evidence="3" type="ORF">BVC80_8939g21</name>
</gene>
<evidence type="ECO:0000259" key="2">
    <source>
        <dbReference type="Pfam" id="PF13966"/>
    </source>
</evidence>
<comment type="caution">
    <text evidence="3">The sequence shown here is derived from an EMBL/GenBank/DDBJ whole genome shotgun (WGS) entry which is preliminary data.</text>
</comment>
<dbReference type="STRING" id="56857.A0A200R847"/>
<evidence type="ECO:0000313" key="4">
    <source>
        <dbReference type="Proteomes" id="UP000195402"/>
    </source>
</evidence>
<dbReference type="Gene3D" id="3.30.420.10">
    <property type="entry name" value="Ribonuclease H-like superfamily/Ribonuclease H"/>
    <property type="match status" value="1"/>
</dbReference>
<feature type="domain" description="Reverse transcriptase zinc-binding" evidence="2">
    <location>
        <begin position="85"/>
        <end position="168"/>
    </location>
</feature>
<dbReference type="AlphaFoldDB" id="A0A200R847"/>
<proteinExistence type="predicted"/>
<accession>A0A200R847</accession>
<dbReference type="CDD" id="cd06222">
    <property type="entry name" value="RNase_H_like"/>
    <property type="match status" value="1"/>
</dbReference>
<reference evidence="3 4" key="1">
    <citation type="journal article" date="2017" name="Mol. Plant">
        <title>The Genome of Medicinal Plant Macleaya cordata Provides New Insights into Benzylisoquinoline Alkaloids Metabolism.</title>
        <authorList>
            <person name="Liu X."/>
            <person name="Liu Y."/>
            <person name="Huang P."/>
            <person name="Ma Y."/>
            <person name="Qing Z."/>
            <person name="Tang Q."/>
            <person name="Cao H."/>
            <person name="Cheng P."/>
            <person name="Zheng Y."/>
            <person name="Yuan Z."/>
            <person name="Zhou Y."/>
            <person name="Liu J."/>
            <person name="Tang Z."/>
            <person name="Zhuo Y."/>
            <person name="Zhang Y."/>
            <person name="Yu L."/>
            <person name="Huang J."/>
            <person name="Yang P."/>
            <person name="Peng Q."/>
            <person name="Zhang J."/>
            <person name="Jiang W."/>
            <person name="Zhang Z."/>
            <person name="Lin K."/>
            <person name="Ro D.K."/>
            <person name="Chen X."/>
            <person name="Xiong X."/>
            <person name="Shang Y."/>
            <person name="Huang S."/>
            <person name="Zeng J."/>
        </authorList>
    </citation>
    <scope>NUCLEOTIDE SEQUENCE [LARGE SCALE GENOMIC DNA]</scope>
    <source>
        <strain evidence="4">cv. BLH2017</strain>
        <tissue evidence="3">Root</tissue>
    </source>
</reference>
<dbReference type="InterPro" id="IPR052929">
    <property type="entry name" value="RNase_H-like_EbsB-rel"/>
</dbReference>
<sequence length="329" mass="37155">MEVRSLFLKSINNIHSGDGFPTAVLCHSISNHIFKDLCNTSRSWNRGKLQLHFDQSSIDRIVQIPLSTATTCDRRAWDLSGDGCFTTKSAYDAMRGMHPHNIDDLCKAFWKEKLPHRVELFILKCAKNAIPVKEILRKRMNLGDNLCPKCHLKPETIMHTLVTCPHLRFWLGLGPPTNNRDLNEHFPLVACTMWAIWRGRNDLIYNNKLQPPQLTIKTAISMIPPHRHLPNATSVLRSLTQPQTPNWSPPRSGRMKINTDGAWDNNLNLGGLGIVARDSAGLFHYAAALSINVCSAEEAEVRAIWIAVKKARDWKITSLEVESDALFVV</sequence>
<protein>
    <submittedName>
        <fullName evidence="3">Ribonuclease H domain</fullName>
    </submittedName>
</protein>
<dbReference type="PANTHER" id="PTHR47074:SF11">
    <property type="entry name" value="REVERSE TRANSCRIPTASE-LIKE PROTEIN"/>
    <property type="match status" value="1"/>
</dbReference>
<dbReference type="InterPro" id="IPR036397">
    <property type="entry name" value="RNaseH_sf"/>
</dbReference>
<dbReference type="OMA" id="CPIFLES"/>
<dbReference type="OrthoDB" id="1938822at2759"/>
<dbReference type="InterPro" id="IPR044730">
    <property type="entry name" value="RNase_H-like_dom_plant"/>
</dbReference>
<dbReference type="SUPFAM" id="SSF53098">
    <property type="entry name" value="Ribonuclease H-like"/>
    <property type="match status" value="1"/>
</dbReference>
<dbReference type="EMBL" id="MVGT01000352">
    <property type="protein sequence ID" value="OVA18902.1"/>
    <property type="molecule type" value="Genomic_DNA"/>
</dbReference>
<dbReference type="GO" id="GO:0003676">
    <property type="term" value="F:nucleic acid binding"/>
    <property type="evidence" value="ECO:0007669"/>
    <property type="project" value="InterPro"/>
</dbReference>
<dbReference type="Proteomes" id="UP000195402">
    <property type="component" value="Unassembled WGS sequence"/>
</dbReference>
<dbReference type="InterPro" id="IPR002156">
    <property type="entry name" value="RNaseH_domain"/>
</dbReference>
<evidence type="ECO:0000259" key="1">
    <source>
        <dbReference type="Pfam" id="PF13456"/>
    </source>
</evidence>
<organism evidence="3 4">
    <name type="scientific">Macleaya cordata</name>
    <name type="common">Five-seeded plume-poppy</name>
    <name type="synonym">Bocconia cordata</name>
    <dbReference type="NCBI Taxonomy" id="56857"/>
    <lineage>
        <taxon>Eukaryota</taxon>
        <taxon>Viridiplantae</taxon>
        <taxon>Streptophyta</taxon>
        <taxon>Embryophyta</taxon>
        <taxon>Tracheophyta</taxon>
        <taxon>Spermatophyta</taxon>
        <taxon>Magnoliopsida</taxon>
        <taxon>Ranunculales</taxon>
        <taxon>Papaveraceae</taxon>
        <taxon>Papaveroideae</taxon>
        <taxon>Macleaya</taxon>
    </lineage>
</organism>
<dbReference type="InParanoid" id="A0A200R847"/>
<dbReference type="GO" id="GO:0004523">
    <property type="term" value="F:RNA-DNA hybrid ribonuclease activity"/>
    <property type="evidence" value="ECO:0007669"/>
    <property type="project" value="InterPro"/>
</dbReference>
<evidence type="ECO:0000313" key="3">
    <source>
        <dbReference type="EMBL" id="OVA18902.1"/>
    </source>
</evidence>
<name>A0A200R847_MACCD</name>
<dbReference type="Pfam" id="PF13966">
    <property type="entry name" value="zf-RVT"/>
    <property type="match status" value="1"/>
</dbReference>
<keyword evidence="4" id="KW-1185">Reference proteome</keyword>
<dbReference type="Pfam" id="PF13456">
    <property type="entry name" value="RVT_3"/>
    <property type="match status" value="1"/>
</dbReference>
<dbReference type="InterPro" id="IPR012337">
    <property type="entry name" value="RNaseH-like_sf"/>
</dbReference>